<dbReference type="SUPFAM" id="SSF52833">
    <property type="entry name" value="Thioredoxin-like"/>
    <property type="match status" value="5"/>
</dbReference>
<sequence length="644" mass="72895">MRPKLFWKVFLPLLFILVQISVQAKKQKSAVVTDIEDIKEFKKLLRTKINILILYLSIPKSSQSIIDVFKETADAVKGQATLVIIDCSNSAGKKLCKKMKVPSSNPYCLKHYKDGDYHKDYDRSETVNSMTNFLRDPTGDLPWEEDSTAKDIVHLQDGEALIKFLKKGAAALKKSMIMFYAPWCGYCKTLKPEYVAAATDLKGEALLAAIDVAKPGNSKIRQVYNITGFPTLLYYERGQYRFPYNGENNKQAIVDFIRNPIIHLQQKKTEEINEIWSQNTDVVHLDAENFNSVLSKAEHALVVFYAPWCGHCKRIKPEFEKAATRIKSEKITGILAAVDATKQPELASQFGVKGYPTLKYFNKGEYKYDAGHARQENQIVNFIKNPQEPPPPPPPEMPWAEEDTAVRHLDSTTFRNTLRKIKHALVMFYAPWCGHCKSTKPEFVKAAEEFADELRVAFGAVDCTIHQDLCANYDVKGYPTIKYFSYFDKQVEDYSSGRKDTDFVSFIHTQMNNHQTSQKAVKTNQDAGFGVNVVLSTDDDFEQIIAAPIHTFVMFYATWCGHCVAAKPAFSRLATTLKTDSSPIKVIAVEAAENAKVADLAGIRTLPTFKMFASGRHVADYEGDRSTEDMLKFCKQYEKVKDEL</sequence>
<comment type="similarity">
    <text evidence="1">Belongs to the protein disulfide isomerase family.</text>
</comment>
<dbReference type="PROSITE" id="PS00194">
    <property type="entry name" value="THIOREDOXIN_1"/>
    <property type="match status" value="3"/>
</dbReference>
<dbReference type="InterPro" id="IPR013766">
    <property type="entry name" value="Thioredoxin_domain"/>
</dbReference>
<dbReference type="RefSeq" id="XP_052752472.1">
    <property type="nucleotide sequence ID" value="XM_052896512.1"/>
</dbReference>
<feature type="domain" description="Thioredoxin" evidence="3">
    <location>
        <begin position="527"/>
        <end position="639"/>
    </location>
</feature>
<name>A0ABM3MM70_GALME</name>
<reference evidence="5" key="1">
    <citation type="submission" date="2025-08" db="UniProtKB">
        <authorList>
            <consortium name="RefSeq"/>
        </authorList>
    </citation>
    <scope>IDENTIFICATION</scope>
    <source>
        <tissue evidence="5">Whole larvae</tissue>
    </source>
</reference>
<dbReference type="InterPro" id="IPR051063">
    <property type="entry name" value="PDI"/>
</dbReference>
<evidence type="ECO:0000313" key="4">
    <source>
        <dbReference type="Proteomes" id="UP001652740"/>
    </source>
</evidence>
<dbReference type="Proteomes" id="UP001652740">
    <property type="component" value="Unplaced"/>
</dbReference>
<feature type="chain" id="PRO_5045783155" evidence="2">
    <location>
        <begin position="25"/>
        <end position="644"/>
    </location>
</feature>
<feature type="domain" description="Thioredoxin" evidence="3">
    <location>
        <begin position="386"/>
        <end position="526"/>
    </location>
</feature>
<dbReference type="PANTHER" id="PTHR45672">
    <property type="entry name" value="PROTEIN DISULFIDE-ISOMERASE C17H9.14C-RELATED"/>
    <property type="match status" value="1"/>
</dbReference>
<feature type="domain" description="Thioredoxin" evidence="3">
    <location>
        <begin position="130"/>
        <end position="262"/>
    </location>
</feature>
<dbReference type="InterPro" id="IPR046374">
    <property type="entry name" value="PDI_a_PDIR"/>
</dbReference>
<feature type="signal peptide" evidence="2">
    <location>
        <begin position="1"/>
        <end position="24"/>
    </location>
</feature>
<proteinExistence type="inferred from homology"/>
<dbReference type="InterPro" id="IPR017937">
    <property type="entry name" value="Thioredoxin_CS"/>
</dbReference>
<feature type="domain" description="Thioredoxin" evidence="3">
    <location>
        <begin position="263"/>
        <end position="385"/>
    </location>
</feature>
<organism evidence="4 5">
    <name type="scientific">Galleria mellonella</name>
    <name type="common">Greater wax moth</name>
    <dbReference type="NCBI Taxonomy" id="7137"/>
    <lineage>
        <taxon>Eukaryota</taxon>
        <taxon>Metazoa</taxon>
        <taxon>Ecdysozoa</taxon>
        <taxon>Arthropoda</taxon>
        <taxon>Hexapoda</taxon>
        <taxon>Insecta</taxon>
        <taxon>Pterygota</taxon>
        <taxon>Neoptera</taxon>
        <taxon>Endopterygota</taxon>
        <taxon>Lepidoptera</taxon>
        <taxon>Glossata</taxon>
        <taxon>Ditrysia</taxon>
        <taxon>Pyraloidea</taxon>
        <taxon>Pyralidae</taxon>
        <taxon>Galleriinae</taxon>
        <taxon>Galleria</taxon>
    </lineage>
</organism>
<dbReference type="Gene3D" id="3.40.30.10">
    <property type="entry name" value="Glutaredoxin"/>
    <property type="match status" value="5"/>
</dbReference>
<keyword evidence="4" id="KW-1185">Reference proteome</keyword>
<evidence type="ECO:0000313" key="5">
    <source>
        <dbReference type="RefSeq" id="XP_052752472.1"/>
    </source>
</evidence>
<dbReference type="PROSITE" id="PS51352">
    <property type="entry name" value="THIOREDOXIN_2"/>
    <property type="match status" value="4"/>
</dbReference>
<evidence type="ECO:0000259" key="3">
    <source>
        <dbReference type="PROSITE" id="PS51352"/>
    </source>
</evidence>
<keyword evidence="2" id="KW-0732">Signal</keyword>
<evidence type="ECO:0000256" key="2">
    <source>
        <dbReference type="SAM" id="SignalP"/>
    </source>
</evidence>
<accession>A0ABM3MM70</accession>
<dbReference type="PRINTS" id="PR00421">
    <property type="entry name" value="THIOREDOXIN"/>
</dbReference>
<dbReference type="PANTHER" id="PTHR45672:SF2">
    <property type="entry name" value="PROTEIN DISULFIDE-ISOMERASE A5"/>
    <property type="match status" value="1"/>
</dbReference>
<dbReference type="InterPro" id="IPR036249">
    <property type="entry name" value="Thioredoxin-like_sf"/>
</dbReference>
<evidence type="ECO:0000256" key="1">
    <source>
        <dbReference type="ARBA" id="ARBA00006347"/>
    </source>
</evidence>
<protein>
    <submittedName>
        <fullName evidence="5">Protein disulfide-isomerase A5</fullName>
    </submittedName>
</protein>
<dbReference type="CDD" id="cd02997">
    <property type="entry name" value="PDI_a_PDIR"/>
    <property type="match status" value="2"/>
</dbReference>
<dbReference type="CDD" id="cd02961">
    <property type="entry name" value="PDI_a_family"/>
    <property type="match status" value="1"/>
</dbReference>
<dbReference type="Pfam" id="PF00085">
    <property type="entry name" value="Thioredoxin"/>
    <property type="match status" value="4"/>
</dbReference>
<gene>
    <name evidence="5" type="primary">LOC113517549</name>
</gene>
<dbReference type="GeneID" id="113517549"/>